<reference evidence="1" key="1">
    <citation type="submission" date="2021-01" db="EMBL/GenBank/DDBJ databases">
        <title>Modified the classification status of verrucomicrobia.</title>
        <authorList>
            <person name="Feng X."/>
        </authorList>
    </citation>
    <scope>NUCLEOTIDE SEQUENCE</scope>
    <source>
        <strain evidence="1">_KCTC 22039</strain>
    </source>
</reference>
<dbReference type="AlphaFoldDB" id="A0A8J7MBE8"/>
<dbReference type="Proteomes" id="UP000624703">
    <property type="component" value="Unassembled WGS sequence"/>
</dbReference>
<dbReference type="EMBL" id="JAENIM010000021">
    <property type="protein sequence ID" value="MBK1790337.1"/>
    <property type="molecule type" value="Genomic_DNA"/>
</dbReference>
<dbReference type="RefSeq" id="WP_200310371.1">
    <property type="nucleotide sequence ID" value="NZ_JAENIM010000021.1"/>
</dbReference>
<accession>A0A8J7MBE8</accession>
<proteinExistence type="predicted"/>
<evidence type="ECO:0000313" key="2">
    <source>
        <dbReference type="Proteomes" id="UP000624703"/>
    </source>
</evidence>
<gene>
    <name evidence="1" type="ORF">JIN82_04095</name>
</gene>
<keyword evidence="2" id="KW-1185">Reference proteome</keyword>
<protein>
    <submittedName>
        <fullName evidence="1">Uncharacterized protein</fullName>
    </submittedName>
</protein>
<evidence type="ECO:0000313" key="1">
    <source>
        <dbReference type="EMBL" id="MBK1790337.1"/>
    </source>
</evidence>
<comment type="caution">
    <text evidence="1">The sequence shown here is derived from an EMBL/GenBank/DDBJ whole genome shotgun (WGS) entry which is preliminary data.</text>
</comment>
<organism evidence="1 2">
    <name type="scientific">Persicirhabdus sediminis</name>
    <dbReference type="NCBI Taxonomy" id="454144"/>
    <lineage>
        <taxon>Bacteria</taxon>
        <taxon>Pseudomonadati</taxon>
        <taxon>Verrucomicrobiota</taxon>
        <taxon>Verrucomicrobiia</taxon>
        <taxon>Verrucomicrobiales</taxon>
        <taxon>Verrucomicrobiaceae</taxon>
        <taxon>Persicirhabdus</taxon>
    </lineage>
</organism>
<sequence>MNNPQLPPVLAENLNPQTQFFGSSLDSDEQMVFNILRASGSWLLIKPFSERGDRSEQWIHPLSMNWKWSLFQKQEAQQIDAVAITAA</sequence>
<name>A0A8J7MBE8_9BACT</name>